<protein>
    <submittedName>
        <fullName evidence="1">Uncharacterized protein</fullName>
    </submittedName>
</protein>
<reference evidence="1" key="1">
    <citation type="submission" date="2020-08" db="EMBL/GenBank/DDBJ databases">
        <title>Multicomponent nature underlies the extraordinary mechanical properties of spider dragline silk.</title>
        <authorList>
            <person name="Kono N."/>
            <person name="Nakamura H."/>
            <person name="Mori M."/>
            <person name="Yoshida Y."/>
            <person name="Ohtoshi R."/>
            <person name="Malay A.D."/>
            <person name="Moran D.A.P."/>
            <person name="Tomita M."/>
            <person name="Numata K."/>
            <person name="Arakawa K."/>
        </authorList>
    </citation>
    <scope>NUCLEOTIDE SEQUENCE</scope>
</reference>
<evidence type="ECO:0000313" key="2">
    <source>
        <dbReference type="Proteomes" id="UP000887013"/>
    </source>
</evidence>
<gene>
    <name evidence="1" type="ORF">NPIL_118461</name>
</gene>
<dbReference type="OrthoDB" id="6514447at2759"/>
<sequence length="276" mass="32063">MFNRKGPQNLFIRNLGLELKVVYLKIRVRIKSLVSNKEIIIEALETKQLSGAYISILGKEISERFENLGFASADVPMTSGKGVNEIGLLVGSDNYWKFVGNRIKRLDKFLVVVETMLGFCIFGSVSEDKGNDERSMNLVVYKESLSEQLSLFWHLENLGIETEEDTTDISNHEILKSFKSSIEYNSNRYKVRLPWKPEMLDDNRIAKIFKYESAVFYWTGSTNVYCWVRSRPDRFKPFVKNRVEEIQKLSDPSDWNHCPRKENPADFLQEFFPSTN</sequence>
<accession>A0A8X6NRD7</accession>
<name>A0A8X6NRD7_NEPPI</name>
<proteinExistence type="predicted"/>
<keyword evidence="2" id="KW-1185">Reference proteome</keyword>
<dbReference type="PANTHER" id="PTHR47331">
    <property type="entry name" value="PHD-TYPE DOMAIN-CONTAINING PROTEIN"/>
    <property type="match status" value="1"/>
</dbReference>
<comment type="caution">
    <text evidence="1">The sequence shown here is derived from an EMBL/GenBank/DDBJ whole genome shotgun (WGS) entry which is preliminary data.</text>
</comment>
<dbReference type="PANTHER" id="PTHR47331:SF6">
    <property type="entry name" value="DOUBLECORTIN DOMAIN-CONTAINING PROTEIN"/>
    <property type="match status" value="1"/>
</dbReference>
<dbReference type="Proteomes" id="UP000887013">
    <property type="component" value="Unassembled WGS sequence"/>
</dbReference>
<organism evidence="1 2">
    <name type="scientific">Nephila pilipes</name>
    <name type="common">Giant wood spider</name>
    <name type="synonym">Nephila maculata</name>
    <dbReference type="NCBI Taxonomy" id="299642"/>
    <lineage>
        <taxon>Eukaryota</taxon>
        <taxon>Metazoa</taxon>
        <taxon>Ecdysozoa</taxon>
        <taxon>Arthropoda</taxon>
        <taxon>Chelicerata</taxon>
        <taxon>Arachnida</taxon>
        <taxon>Araneae</taxon>
        <taxon>Araneomorphae</taxon>
        <taxon>Entelegynae</taxon>
        <taxon>Araneoidea</taxon>
        <taxon>Nephilidae</taxon>
        <taxon>Nephila</taxon>
    </lineage>
</organism>
<dbReference type="EMBL" id="BMAW01012812">
    <property type="protein sequence ID" value="GFT30534.1"/>
    <property type="molecule type" value="Genomic_DNA"/>
</dbReference>
<evidence type="ECO:0000313" key="1">
    <source>
        <dbReference type="EMBL" id="GFT30534.1"/>
    </source>
</evidence>
<dbReference type="AlphaFoldDB" id="A0A8X6NRD7"/>